<dbReference type="PANTHER" id="PTHR21501">
    <property type="entry name" value="PROTEIN FAM-161"/>
    <property type="match status" value="1"/>
</dbReference>
<dbReference type="GO" id="GO:0044782">
    <property type="term" value="P:cilium organization"/>
    <property type="evidence" value="ECO:0007669"/>
    <property type="project" value="TreeGrafter"/>
</dbReference>
<accession>A0A8S1IYP9</accession>
<sequence length="343" mass="40483">TISGRDASGRKLSRGRPRSASRPFTPTQQKPFRFEERARERPRTIMGVKTEQDVHIKRMEAEAARRGSFRANPIPKSTREPRFENILWQQDFRRRTNHDAAVEVLNQMQAPFSFYERDKLAAQERSRRMRKDPKRFQVPFKAKDVPKHVKEGPYFSGRGAKGDAQHRRRIQNDSQCHDEHLPEQRWPFVSSRRKVHSTPPPDFSLEPSFKVSDTRANRLRARSIRKLRRRGKYASQEERELMEAEKLRRESERRAKLYVRMQQAKARSLGLTPAPPTATEKHTLQQPEPDISSREPKRDLENRKDTPAQHIKARHKQVEQQAREIVEEVLLEQGLDVYKYMEQ</sequence>
<evidence type="ECO:0000256" key="2">
    <source>
        <dbReference type="ARBA" id="ARBA00023054"/>
    </source>
</evidence>
<dbReference type="EMBL" id="CAJHUC010001194">
    <property type="protein sequence ID" value="CAD7700186.1"/>
    <property type="molecule type" value="Genomic_DNA"/>
</dbReference>
<keyword evidence="5" id="KW-1185">Reference proteome</keyword>
<comment type="similarity">
    <text evidence="1">Belongs to the FAM161 family.</text>
</comment>
<reference evidence="4" key="1">
    <citation type="submission" date="2020-12" db="EMBL/GenBank/DDBJ databases">
        <authorList>
            <person name="Iha C."/>
        </authorList>
    </citation>
    <scope>NUCLEOTIDE SEQUENCE</scope>
</reference>
<dbReference type="InterPro" id="IPR051655">
    <property type="entry name" value="FAM161"/>
</dbReference>
<dbReference type="Proteomes" id="UP000708148">
    <property type="component" value="Unassembled WGS sequence"/>
</dbReference>
<feature type="region of interest" description="Disordered" evidence="3">
    <location>
        <begin position="265"/>
        <end position="317"/>
    </location>
</feature>
<feature type="compositionally biased region" description="Basic and acidic residues" evidence="3">
    <location>
        <begin position="235"/>
        <end position="250"/>
    </location>
</feature>
<feature type="non-terminal residue" evidence="4">
    <location>
        <position position="343"/>
    </location>
</feature>
<feature type="region of interest" description="Disordered" evidence="3">
    <location>
        <begin position="228"/>
        <end position="250"/>
    </location>
</feature>
<feature type="compositionally biased region" description="Basic and acidic residues" evidence="3">
    <location>
        <begin position="291"/>
        <end position="307"/>
    </location>
</feature>
<evidence type="ECO:0000256" key="3">
    <source>
        <dbReference type="SAM" id="MobiDB-lite"/>
    </source>
</evidence>
<dbReference type="GO" id="GO:0005856">
    <property type="term" value="C:cytoskeleton"/>
    <property type="evidence" value="ECO:0007669"/>
    <property type="project" value="UniProtKB-ARBA"/>
</dbReference>
<dbReference type="Pfam" id="PF10595">
    <property type="entry name" value="FAM161A_B"/>
    <property type="match status" value="1"/>
</dbReference>
<dbReference type="PANTHER" id="PTHR21501:SF1">
    <property type="entry name" value="PROTEIN FAM-161"/>
    <property type="match status" value="1"/>
</dbReference>
<organism evidence="4 5">
    <name type="scientific">Ostreobium quekettii</name>
    <dbReference type="NCBI Taxonomy" id="121088"/>
    <lineage>
        <taxon>Eukaryota</taxon>
        <taxon>Viridiplantae</taxon>
        <taxon>Chlorophyta</taxon>
        <taxon>core chlorophytes</taxon>
        <taxon>Ulvophyceae</taxon>
        <taxon>TCBD clade</taxon>
        <taxon>Bryopsidales</taxon>
        <taxon>Ostreobineae</taxon>
        <taxon>Ostreobiaceae</taxon>
        <taxon>Ostreobium</taxon>
    </lineage>
</organism>
<evidence type="ECO:0000256" key="1">
    <source>
        <dbReference type="ARBA" id="ARBA00006663"/>
    </source>
</evidence>
<name>A0A8S1IYP9_9CHLO</name>
<dbReference type="GO" id="GO:0005929">
    <property type="term" value="C:cilium"/>
    <property type="evidence" value="ECO:0007669"/>
    <property type="project" value="TreeGrafter"/>
</dbReference>
<keyword evidence="2" id="KW-0175">Coiled coil</keyword>
<evidence type="ECO:0000313" key="4">
    <source>
        <dbReference type="EMBL" id="CAD7700186.1"/>
    </source>
</evidence>
<dbReference type="InterPro" id="IPR019579">
    <property type="entry name" value="FAM161A/B"/>
</dbReference>
<comment type="caution">
    <text evidence="4">The sequence shown here is derived from an EMBL/GenBank/DDBJ whole genome shotgun (WGS) entry which is preliminary data.</text>
</comment>
<feature type="region of interest" description="Disordered" evidence="3">
    <location>
        <begin position="148"/>
        <end position="201"/>
    </location>
</feature>
<protein>
    <submittedName>
        <fullName evidence="4">Uncharacterized protein</fullName>
    </submittedName>
</protein>
<proteinExistence type="inferred from homology"/>
<feature type="compositionally biased region" description="Basic and acidic residues" evidence="3">
    <location>
        <begin position="32"/>
        <end position="43"/>
    </location>
</feature>
<gene>
    <name evidence="4" type="ORF">OSTQU699_LOCUS5545</name>
</gene>
<dbReference type="AlphaFoldDB" id="A0A8S1IYP9"/>
<dbReference type="OrthoDB" id="542848at2759"/>
<feature type="region of interest" description="Disordered" evidence="3">
    <location>
        <begin position="1"/>
        <end position="53"/>
    </location>
</feature>
<evidence type="ECO:0000313" key="5">
    <source>
        <dbReference type="Proteomes" id="UP000708148"/>
    </source>
</evidence>